<feature type="coiled-coil region" evidence="1">
    <location>
        <begin position="46"/>
        <end position="73"/>
    </location>
</feature>
<organism evidence="3 4">
    <name type="scientific">Branchiostoma lanceolatum</name>
    <name type="common">Common lancelet</name>
    <name type="synonym">Amphioxus lanceolatum</name>
    <dbReference type="NCBI Taxonomy" id="7740"/>
    <lineage>
        <taxon>Eukaryota</taxon>
        <taxon>Metazoa</taxon>
        <taxon>Chordata</taxon>
        <taxon>Cephalochordata</taxon>
        <taxon>Leptocardii</taxon>
        <taxon>Amphioxiformes</taxon>
        <taxon>Branchiostomatidae</taxon>
        <taxon>Branchiostoma</taxon>
    </lineage>
</organism>
<name>A0A8K0A9A9_BRALA</name>
<feature type="region of interest" description="Disordered" evidence="2">
    <location>
        <begin position="130"/>
        <end position="181"/>
    </location>
</feature>
<proteinExistence type="predicted"/>
<protein>
    <submittedName>
        <fullName evidence="3">Hypp4592 protein</fullName>
    </submittedName>
</protein>
<feature type="compositionally biased region" description="Polar residues" evidence="2">
    <location>
        <begin position="144"/>
        <end position="158"/>
    </location>
</feature>
<reference evidence="3" key="1">
    <citation type="submission" date="2022-01" db="EMBL/GenBank/DDBJ databases">
        <authorList>
            <person name="Braso-Vives M."/>
        </authorList>
    </citation>
    <scope>NUCLEOTIDE SEQUENCE</scope>
</reference>
<sequence>MKGTMPNEMKLAIADLDARLQSRIVRLAGLKRSMADLMAAEEGGSFNDIQKKNAELRQELTEHRTNIAVLNQRVDDLTFSETFLPKSDLVHTYDLDHDDLDNHSSLSNSPATSLLSLNLQNLNGTRKSLDFYDTTKPSNDLHKTQSPLTNGIPTNQNGDAVAKPKKKKSRKPAVDTPLKIVESDDSDKYEWDFEKAVEDDDDDDEKLEVEKIPVIPHPRWDEFDEDDDVSVTEKKFKRTELYIDMSSSSSHSDKSESEV</sequence>
<dbReference type="AlphaFoldDB" id="A0A8K0A9A9"/>
<evidence type="ECO:0000256" key="2">
    <source>
        <dbReference type="SAM" id="MobiDB-lite"/>
    </source>
</evidence>
<evidence type="ECO:0000313" key="4">
    <source>
        <dbReference type="Proteomes" id="UP000838412"/>
    </source>
</evidence>
<keyword evidence="4" id="KW-1185">Reference proteome</keyword>
<dbReference type="OrthoDB" id="10427803at2759"/>
<dbReference type="EMBL" id="OV696693">
    <property type="protein sequence ID" value="CAH1271184.1"/>
    <property type="molecule type" value="Genomic_DNA"/>
</dbReference>
<gene>
    <name evidence="3" type="primary">Hypp4592</name>
    <name evidence="3" type="ORF">BLAG_LOCUS23278</name>
</gene>
<evidence type="ECO:0000256" key="1">
    <source>
        <dbReference type="SAM" id="Coils"/>
    </source>
</evidence>
<evidence type="ECO:0000313" key="3">
    <source>
        <dbReference type="EMBL" id="CAH1271184.1"/>
    </source>
</evidence>
<dbReference type="Proteomes" id="UP000838412">
    <property type="component" value="Chromosome 8"/>
</dbReference>
<keyword evidence="1" id="KW-0175">Coiled coil</keyword>
<accession>A0A8K0A9A9</accession>